<dbReference type="InterPro" id="IPR054331">
    <property type="entry name" value="LiaF_TM"/>
</dbReference>
<evidence type="ECO:0000256" key="1">
    <source>
        <dbReference type="SAM" id="Phobius"/>
    </source>
</evidence>
<dbReference type="Proteomes" id="UP000076586">
    <property type="component" value="Unassembled WGS sequence"/>
</dbReference>
<proteinExistence type="predicted"/>
<evidence type="ECO:0000313" key="4">
    <source>
        <dbReference type="Proteomes" id="UP000076586"/>
    </source>
</evidence>
<dbReference type="STRING" id="681398.PJIAN_1303"/>
<accession>A0A170YDG6</accession>
<feature type="transmembrane region" description="Helical" evidence="1">
    <location>
        <begin position="82"/>
        <end position="101"/>
    </location>
</feature>
<reference evidence="4" key="2">
    <citation type="journal article" date="2017" name="Genome Announc.">
        <title>Draft genome sequence of Paludibacter jiangxiensis NM7(T), a propionate-producing fermentative bacterium.</title>
        <authorList>
            <person name="Qiu Y.-L."/>
            <person name="Tourlousse D.M."/>
            <person name="Matsuura N."/>
            <person name="Ohashi A."/>
            <person name="Sekiguchi Y."/>
        </authorList>
    </citation>
    <scope>NUCLEOTIDE SEQUENCE [LARGE SCALE GENOMIC DNA]</scope>
    <source>
        <strain evidence="4">NM7</strain>
    </source>
</reference>
<keyword evidence="1" id="KW-0812">Transmembrane</keyword>
<keyword evidence="1" id="KW-0472">Membrane</keyword>
<feature type="transmembrane region" description="Helical" evidence="1">
    <location>
        <begin position="48"/>
        <end position="70"/>
    </location>
</feature>
<dbReference type="Pfam" id="PF22570">
    <property type="entry name" value="LiaF-TM"/>
    <property type="match status" value="1"/>
</dbReference>
<feature type="transmembrane region" description="Helical" evidence="1">
    <location>
        <begin position="7"/>
        <end position="28"/>
    </location>
</feature>
<dbReference type="OrthoDB" id="9893930at2"/>
<keyword evidence="1" id="KW-1133">Transmembrane helix</keyword>
<feature type="domain" description="LiaF transmembrane" evidence="2">
    <location>
        <begin position="9"/>
        <end position="105"/>
    </location>
</feature>
<comment type="caution">
    <text evidence="3">The sequence shown here is derived from an EMBL/GenBank/DDBJ whole genome shotgun (WGS) entry which is preliminary data.</text>
</comment>
<keyword evidence="4" id="KW-1185">Reference proteome</keyword>
<reference evidence="4" key="1">
    <citation type="submission" date="2016-04" db="EMBL/GenBank/DDBJ databases">
        <title>Draft genome sequence of Paludibacter jiangxiensis strain NM7.</title>
        <authorList>
            <person name="Qiu Y."/>
            <person name="Matsuura N."/>
            <person name="Ohashi A."/>
            <person name="Tourlousse M.D."/>
            <person name="Sekiguchi Y."/>
        </authorList>
    </citation>
    <scope>NUCLEOTIDE SEQUENCE [LARGE SCALE GENOMIC DNA]</scope>
    <source>
        <strain evidence="4">NM7</strain>
    </source>
</reference>
<evidence type="ECO:0000259" key="2">
    <source>
        <dbReference type="Pfam" id="PF22570"/>
    </source>
</evidence>
<evidence type="ECO:0000313" key="3">
    <source>
        <dbReference type="EMBL" id="GAT61720.1"/>
    </source>
</evidence>
<protein>
    <recommendedName>
        <fullName evidence="2">LiaF transmembrane domain-containing protein</fullName>
    </recommendedName>
</protein>
<sequence length="107" mass="12320">MKKDNRLSWGITLIFFGILFLLDHLHFIPDSAAQYIFEFRNYPIYAGIIFLLTNKNLTIGIVLLVIGLFLRLSDIIQMTRNFSEYVWPLLLIVAGAVLLFGSKKGKR</sequence>
<dbReference type="RefSeq" id="WP_068701344.1">
    <property type="nucleotide sequence ID" value="NZ_BDCR01000001.1"/>
</dbReference>
<gene>
    <name evidence="3" type="ORF">PJIAN_1303</name>
</gene>
<organism evidence="3 4">
    <name type="scientific">Paludibacter jiangxiensis</name>
    <dbReference type="NCBI Taxonomy" id="681398"/>
    <lineage>
        <taxon>Bacteria</taxon>
        <taxon>Pseudomonadati</taxon>
        <taxon>Bacteroidota</taxon>
        <taxon>Bacteroidia</taxon>
        <taxon>Bacteroidales</taxon>
        <taxon>Paludibacteraceae</taxon>
        <taxon>Paludibacter</taxon>
    </lineage>
</organism>
<dbReference type="AlphaFoldDB" id="A0A170YDG6"/>
<dbReference type="EMBL" id="BDCR01000001">
    <property type="protein sequence ID" value="GAT61720.1"/>
    <property type="molecule type" value="Genomic_DNA"/>
</dbReference>
<name>A0A170YDG6_9BACT</name>